<dbReference type="Gene3D" id="1.10.630.10">
    <property type="entry name" value="Cytochrome P450"/>
    <property type="match status" value="1"/>
</dbReference>
<dbReference type="PRINTS" id="PR00463">
    <property type="entry name" value="EP450I"/>
</dbReference>
<keyword evidence="12" id="KW-1185">Reference proteome</keyword>
<evidence type="ECO:0000256" key="5">
    <source>
        <dbReference type="ARBA" id="ARBA00022723"/>
    </source>
</evidence>
<comment type="cofactor">
    <cofactor evidence="1">
        <name>heme</name>
        <dbReference type="ChEBI" id="CHEBI:30413"/>
    </cofactor>
</comment>
<gene>
    <name evidence="11" type="ORF">IPOD504_LOCUS7522</name>
</gene>
<evidence type="ECO:0008006" key="13">
    <source>
        <dbReference type="Google" id="ProtNLM"/>
    </source>
</evidence>
<dbReference type="PRINTS" id="PR00385">
    <property type="entry name" value="P450"/>
</dbReference>
<keyword evidence="8 9" id="KW-0503">Monooxygenase</keyword>
<keyword evidence="10" id="KW-0812">Transmembrane</keyword>
<keyword evidence="7 9" id="KW-0408">Iron</keyword>
<dbReference type="SUPFAM" id="SSF48264">
    <property type="entry name" value="Cytochrome P450"/>
    <property type="match status" value="1"/>
</dbReference>
<dbReference type="EMBL" id="OW152814">
    <property type="protein sequence ID" value="CAH2050528.1"/>
    <property type="molecule type" value="Genomic_DNA"/>
</dbReference>
<dbReference type="InterPro" id="IPR001128">
    <property type="entry name" value="Cyt_P450"/>
</dbReference>
<organism evidence="11 12">
    <name type="scientific">Iphiclides podalirius</name>
    <name type="common">scarce swallowtail</name>
    <dbReference type="NCBI Taxonomy" id="110791"/>
    <lineage>
        <taxon>Eukaryota</taxon>
        <taxon>Metazoa</taxon>
        <taxon>Ecdysozoa</taxon>
        <taxon>Arthropoda</taxon>
        <taxon>Hexapoda</taxon>
        <taxon>Insecta</taxon>
        <taxon>Pterygota</taxon>
        <taxon>Neoptera</taxon>
        <taxon>Endopterygota</taxon>
        <taxon>Lepidoptera</taxon>
        <taxon>Glossata</taxon>
        <taxon>Ditrysia</taxon>
        <taxon>Papilionoidea</taxon>
        <taxon>Papilionidae</taxon>
        <taxon>Papilioninae</taxon>
        <taxon>Iphiclides</taxon>
    </lineage>
</organism>
<keyword evidence="10" id="KW-0472">Membrane</keyword>
<name>A0ABN8I8K7_9NEOP</name>
<dbReference type="Pfam" id="PF00067">
    <property type="entry name" value="p450"/>
    <property type="match status" value="1"/>
</dbReference>
<dbReference type="InterPro" id="IPR050196">
    <property type="entry name" value="Cytochrome_P450_Monoox"/>
</dbReference>
<comment type="function">
    <text evidence="2">May be involved in the metabolism of insect hormones and in the breakdown of synthetic insecticides.</text>
</comment>
<dbReference type="InterPro" id="IPR017972">
    <property type="entry name" value="Cyt_P450_CS"/>
</dbReference>
<dbReference type="PROSITE" id="PS00086">
    <property type="entry name" value="CYTOCHROME_P450"/>
    <property type="match status" value="1"/>
</dbReference>
<comment type="similarity">
    <text evidence="3 9">Belongs to the cytochrome P450 family.</text>
</comment>
<evidence type="ECO:0000256" key="4">
    <source>
        <dbReference type="ARBA" id="ARBA00022617"/>
    </source>
</evidence>
<sequence length="508" mass="58790">MYVYLLGIPLILIVVHFLFNYNETAILLRKIPGLKDAFIVGNALDALKTPVQLFTFGRQLAQENNGIYRFWSFPFGAVNIYNPEDIEVILSSMKYHEKSVIYGFLKSWLQDGLLLSYGTKWQNRRKILTPAFHFNTLRRYFINFEENASRLVEKLEKTLDVEVDIIPIISECTLNSICETAMGTKLSENSTGKLYKTAIHELGTIFTQRFVRLYLYIDYLFKLSELGRKQMKNLTVVHDFTRKVIKNRMNDIKENGANIFDATHDKDEDNDEYKLMYSKKKKAAMLDLLILAEKDGLIDSVGIEEEVDTFMFEGHDTTASGLTYCLMLLANHPQIQDNVVMELKEIFGETKRATTVEDLNAMRYLERCIKESMRLYPPVPFISRKLTENLTLSNFLVPAGTLCHIHIYDLHRQESLYPNATEFDPDRFLPEMVAKRHNYAYIPFSAGPRNCIGQKFAMMEMKSILTAILRNYKLHPITSCADLLFQADLVLRNSKPVYVKFSKRETVI</sequence>
<dbReference type="InterPro" id="IPR036396">
    <property type="entry name" value="Cyt_P450_sf"/>
</dbReference>
<dbReference type="InterPro" id="IPR002401">
    <property type="entry name" value="Cyt_P450_E_grp-I"/>
</dbReference>
<keyword evidence="5 9" id="KW-0479">Metal-binding</keyword>
<evidence type="ECO:0000256" key="1">
    <source>
        <dbReference type="ARBA" id="ARBA00001971"/>
    </source>
</evidence>
<feature type="non-terminal residue" evidence="11">
    <location>
        <position position="1"/>
    </location>
</feature>
<evidence type="ECO:0000256" key="6">
    <source>
        <dbReference type="ARBA" id="ARBA00023002"/>
    </source>
</evidence>
<dbReference type="PANTHER" id="PTHR24291">
    <property type="entry name" value="CYTOCHROME P450 FAMILY 4"/>
    <property type="match status" value="1"/>
</dbReference>
<evidence type="ECO:0000256" key="2">
    <source>
        <dbReference type="ARBA" id="ARBA00003690"/>
    </source>
</evidence>
<proteinExistence type="inferred from homology"/>
<keyword evidence="10" id="KW-1133">Transmembrane helix</keyword>
<keyword evidence="6 9" id="KW-0560">Oxidoreductase</keyword>
<evidence type="ECO:0000256" key="8">
    <source>
        <dbReference type="ARBA" id="ARBA00023033"/>
    </source>
</evidence>
<accession>A0ABN8I8K7</accession>
<evidence type="ECO:0000313" key="12">
    <source>
        <dbReference type="Proteomes" id="UP000837857"/>
    </source>
</evidence>
<evidence type="ECO:0000256" key="7">
    <source>
        <dbReference type="ARBA" id="ARBA00023004"/>
    </source>
</evidence>
<evidence type="ECO:0000256" key="10">
    <source>
        <dbReference type="SAM" id="Phobius"/>
    </source>
</evidence>
<keyword evidence="4 9" id="KW-0349">Heme</keyword>
<dbReference type="Proteomes" id="UP000837857">
    <property type="component" value="Chromosome 2"/>
</dbReference>
<protein>
    <recommendedName>
        <fullName evidence="13">Cytochrome P450</fullName>
    </recommendedName>
</protein>
<dbReference type="CDD" id="cd20628">
    <property type="entry name" value="CYP4"/>
    <property type="match status" value="1"/>
</dbReference>
<evidence type="ECO:0000256" key="3">
    <source>
        <dbReference type="ARBA" id="ARBA00010617"/>
    </source>
</evidence>
<dbReference type="PANTHER" id="PTHR24291:SF105">
    <property type="entry name" value="CYTOCHROME P450 4P1-RELATED"/>
    <property type="match status" value="1"/>
</dbReference>
<evidence type="ECO:0000313" key="11">
    <source>
        <dbReference type="EMBL" id="CAH2050528.1"/>
    </source>
</evidence>
<evidence type="ECO:0000256" key="9">
    <source>
        <dbReference type="RuleBase" id="RU000461"/>
    </source>
</evidence>
<feature type="transmembrane region" description="Helical" evidence="10">
    <location>
        <begin position="6"/>
        <end position="28"/>
    </location>
</feature>
<reference evidence="11" key="1">
    <citation type="submission" date="2022-03" db="EMBL/GenBank/DDBJ databases">
        <authorList>
            <person name="Martin H S."/>
        </authorList>
    </citation>
    <scope>NUCLEOTIDE SEQUENCE</scope>
</reference>